<evidence type="ECO:0000313" key="8">
    <source>
        <dbReference type="Proteomes" id="UP001190465"/>
    </source>
</evidence>
<reference evidence="7 8" key="1">
    <citation type="submission" date="2023-08" db="EMBL/GenBank/DDBJ databases">
        <authorList>
            <person name="Folkvardsen B D."/>
            <person name="Norman A."/>
        </authorList>
    </citation>
    <scope>NUCLEOTIDE SEQUENCE [LARGE SCALE GENOMIC DNA]</scope>
    <source>
        <strain evidence="7 8">Mu0053</strain>
    </source>
</reference>
<feature type="transmembrane region" description="Helical" evidence="5">
    <location>
        <begin position="346"/>
        <end position="371"/>
    </location>
</feature>
<dbReference type="PANTHER" id="PTHR23527:SF1">
    <property type="entry name" value="BLL3282 PROTEIN"/>
    <property type="match status" value="1"/>
</dbReference>
<evidence type="ECO:0000313" key="7">
    <source>
        <dbReference type="EMBL" id="CAJ1506715.1"/>
    </source>
</evidence>
<evidence type="ECO:0000256" key="2">
    <source>
        <dbReference type="ARBA" id="ARBA00022692"/>
    </source>
</evidence>
<evidence type="ECO:0000256" key="3">
    <source>
        <dbReference type="ARBA" id="ARBA00022989"/>
    </source>
</evidence>
<gene>
    <name evidence="7" type="ORF">MU0053_003269</name>
</gene>
<protein>
    <submittedName>
        <fullName evidence="7">MFS transporter</fullName>
    </submittedName>
</protein>
<accession>A0ABM9LY52</accession>
<evidence type="ECO:0000256" key="1">
    <source>
        <dbReference type="ARBA" id="ARBA00004651"/>
    </source>
</evidence>
<dbReference type="SUPFAM" id="SSF103473">
    <property type="entry name" value="MFS general substrate transporter"/>
    <property type="match status" value="1"/>
</dbReference>
<dbReference type="Proteomes" id="UP001190465">
    <property type="component" value="Chromosome"/>
</dbReference>
<keyword evidence="4 5" id="KW-0472">Membrane</keyword>
<sequence>MLVIALAATLFANVFINGTAFLIPTLHSERGLDFAQAGLMVAMPSFGTVVTLLAWGYVVDRVGERLVLTAGSALTAAAAFAAASVDSLPAVAAFLFLGGMAAASSNTASARVVVGWFPPHQRGLVMGIRQTAQPLGVALGALVIPQLAESRGVSAALLFPAGVCTLAAVITAVGVLDPPRPPRADAHHTELANPYRNSSTLWRIHAASVLLVIPQSMVWTFTLVWLMADRGWSAVSAGAIVTAAQILGAAGRIAAGRWSDVVGSRLRPVRTIAWAAAVAMGLLALTDQLGSSWAIAVMMVASVVTVSDNGLAFTAIAEIAGPFWSGRALGMQNTAQLFTSGVVPPAFGALIGLAGFPVAFAVCALFPLLAIPLVPVRDDPMG</sequence>
<feature type="transmembrane region" description="Helical" evidence="5">
    <location>
        <begin position="66"/>
        <end position="85"/>
    </location>
</feature>
<dbReference type="InterPro" id="IPR011701">
    <property type="entry name" value="MFS"/>
</dbReference>
<dbReference type="PROSITE" id="PS50850">
    <property type="entry name" value="MFS"/>
    <property type="match status" value="1"/>
</dbReference>
<dbReference type="InterPro" id="IPR036259">
    <property type="entry name" value="MFS_trans_sf"/>
</dbReference>
<proteinExistence type="predicted"/>
<feature type="transmembrane region" description="Helical" evidence="5">
    <location>
        <begin position="292"/>
        <end position="325"/>
    </location>
</feature>
<dbReference type="RefSeq" id="WP_308482882.1">
    <property type="nucleotide sequence ID" value="NZ_OY726397.1"/>
</dbReference>
<feature type="transmembrane region" description="Helical" evidence="5">
    <location>
        <begin position="234"/>
        <end position="255"/>
    </location>
</feature>
<dbReference type="PANTHER" id="PTHR23527">
    <property type="entry name" value="BLL3282 PROTEIN"/>
    <property type="match status" value="1"/>
</dbReference>
<evidence type="ECO:0000256" key="5">
    <source>
        <dbReference type="SAM" id="Phobius"/>
    </source>
</evidence>
<keyword evidence="3 5" id="KW-1133">Transmembrane helix</keyword>
<feature type="transmembrane region" description="Helical" evidence="5">
    <location>
        <begin position="267"/>
        <end position="286"/>
    </location>
</feature>
<keyword evidence="2 5" id="KW-0812">Transmembrane</keyword>
<feature type="transmembrane region" description="Helical" evidence="5">
    <location>
        <begin position="206"/>
        <end position="228"/>
    </location>
</feature>
<dbReference type="Gene3D" id="1.20.1250.20">
    <property type="entry name" value="MFS general substrate transporter like domains"/>
    <property type="match status" value="2"/>
</dbReference>
<dbReference type="EMBL" id="OY726397">
    <property type="protein sequence ID" value="CAJ1506715.1"/>
    <property type="molecule type" value="Genomic_DNA"/>
</dbReference>
<evidence type="ECO:0000259" key="6">
    <source>
        <dbReference type="PROSITE" id="PS50850"/>
    </source>
</evidence>
<dbReference type="InterPro" id="IPR020846">
    <property type="entry name" value="MFS_dom"/>
</dbReference>
<feature type="transmembrane region" description="Helical" evidence="5">
    <location>
        <begin position="91"/>
        <end position="114"/>
    </location>
</feature>
<keyword evidence="8" id="KW-1185">Reference proteome</keyword>
<dbReference type="InterPro" id="IPR052952">
    <property type="entry name" value="MFS-Transporter"/>
</dbReference>
<feature type="transmembrane region" description="Helical" evidence="5">
    <location>
        <begin position="154"/>
        <end position="176"/>
    </location>
</feature>
<organism evidence="7 8">
    <name type="scientific">[Mycobacterium] burgundiense</name>
    <dbReference type="NCBI Taxonomy" id="3064286"/>
    <lineage>
        <taxon>Bacteria</taxon>
        <taxon>Bacillati</taxon>
        <taxon>Actinomycetota</taxon>
        <taxon>Actinomycetes</taxon>
        <taxon>Mycobacteriales</taxon>
        <taxon>Mycobacteriaceae</taxon>
        <taxon>Mycolicibacterium</taxon>
    </lineage>
</organism>
<feature type="transmembrane region" description="Helical" evidence="5">
    <location>
        <begin position="38"/>
        <end position="59"/>
    </location>
</feature>
<name>A0ABM9LY52_9MYCO</name>
<dbReference type="Pfam" id="PF07690">
    <property type="entry name" value="MFS_1"/>
    <property type="match status" value="1"/>
</dbReference>
<feature type="domain" description="Major facilitator superfamily (MFS) profile" evidence="6">
    <location>
        <begin position="1"/>
        <end position="378"/>
    </location>
</feature>
<evidence type="ECO:0000256" key="4">
    <source>
        <dbReference type="ARBA" id="ARBA00023136"/>
    </source>
</evidence>
<comment type="subcellular location">
    <subcellularLocation>
        <location evidence="1">Cell membrane</location>
        <topology evidence="1">Multi-pass membrane protein</topology>
    </subcellularLocation>
</comment>